<proteinExistence type="inferred from homology"/>
<gene>
    <name evidence="11" type="ORF">C8N26_2272</name>
</gene>
<evidence type="ECO:0000256" key="3">
    <source>
        <dbReference type="ARBA" id="ARBA00022448"/>
    </source>
</evidence>
<dbReference type="PANTHER" id="PTHR33446">
    <property type="entry name" value="PROTEIN TONB-RELATED"/>
    <property type="match status" value="1"/>
</dbReference>
<dbReference type="InterPro" id="IPR006260">
    <property type="entry name" value="TonB/TolA_C"/>
</dbReference>
<dbReference type="PROSITE" id="PS52015">
    <property type="entry name" value="TONB_CTD"/>
    <property type="match status" value="1"/>
</dbReference>
<evidence type="ECO:0000256" key="1">
    <source>
        <dbReference type="ARBA" id="ARBA00004383"/>
    </source>
</evidence>
<evidence type="ECO:0000256" key="2">
    <source>
        <dbReference type="ARBA" id="ARBA00006555"/>
    </source>
</evidence>
<comment type="similarity">
    <text evidence="2">Belongs to the TonB family.</text>
</comment>
<keyword evidence="9" id="KW-0472">Membrane</keyword>
<evidence type="ECO:0000313" key="11">
    <source>
        <dbReference type="EMBL" id="RKF03280.1"/>
    </source>
</evidence>
<dbReference type="Gene3D" id="3.30.1150.10">
    <property type="match status" value="1"/>
</dbReference>
<accession>A0A420DZK4</accession>
<evidence type="ECO:0000256" key="4">
    <source>
        <dbReference type="ARBA" id="ARBA00022475"/>
    </source>
</evidence>
<keyword evidence="6" id="KW-0812">Transmembrane</keyword>
<evidence type="ECO:0000256" key="8">
    <source>
        <dbReference type="ARBA" id="ARBA00022989"/>
    </source>
</evidence>
<evidence type="ECO:0000256" key="9">
    <source>
        <dbReference type="ARBA" id="ARBA00023136"/>
    </source>
</evidence>
<dbReference type="InterPro" id="IPR037682">
    <property type="entry name" value="TonB_C"/>
</dbReference>
<keyword evidence="12" id="KW-1185">Reference proteome</keyword>
<evidence type="ECO:0000256" key="6">
    <source>
        <dbReference type="ARBA" id="ARBA00022692"/>
    </source>
</evidence>
<keyword evidence="8" id="KW-1133">Transmembrane helix</keyword>
<dbReference type="GO" id="GO:0015031">
    <property type="term" value="P:protein transport"/>
    <property type="evidence" value="ECO:0007669"/>
    <property type="project" value="UniProtKB-KW"/>
</dbReference>
<dbReference type="EMBL" id="RAQM01000010">
    <property type="protein sequence ID" value="RKF03280.1"/>
    <property type="molecule type" value="Genomic_DNA"/>
</dbReference>
<dbReference type="SUPFAM" id="SSF74653">
    <property type="entry name" value="TolA/TonB C-terminal domain"/>
    <property type="match status" value="1"/>
</dbReference>
<keyword evidence="3" id="KW-0813">Transport</keyword>
<sequence length="243" mass="28661">MIKNLIILIHFLLLINSFGQERMYFDNEWNKMTDSINAVYYKDIIHQPENKIIERVYFINGQIKSEIEFVLNSEEKKERDGKSLFWYESGELKNEMFLKNGKKEGLLLSFWKDGTIKRKDLYKNNKLKKGSCFNEKGEKIKYYKFEIMPEFPGGKRELISFIKKNLRYPSISNQYKIGGKVILEFKVDKLGFVQNIIVKTGVNVEIDNEAIRIIKAMPRWKPGLQDGNPVSVKYRLPILFQPN</sequence>
<evidence type="ECO:0000313" key="12">
    <source>
        <dbReference type="Proteomes" id="UP000285780"/>
    </source>
</evidence>
<evidence type="ECO:0000256" key="5">
    <source>
        <dbReference type="ARBA" id="ARBA00022519"/>
    </source>
</evidence>
<dbReference type="RefSeq" id="WP_120187355.1">
    <property type="nucleotide sequence ID" value="NZ_RAQM01000010.1"/>
</dbReference>
<protein>
    <submittedName>
        <fullName evidence="11">TonB family protein</fullName>
    </submittedName>
</protein>
<dbReference type="AlphaFoldDB" id="A0A420DZK4"/>
<dbReference type="PANTHER" id="PTHR33446:SF2">
    <property type="entry name" value="PROTEIN TONB"/>
    <property type="match status" value="1"/>
</dbReference>
<feature type="domain" description="TonB C-terminal" evidence="10">
    <location>
        <begin position="153"/>
        <end position="243"/>
    </location>
</feature>
<dbReference type="GO" id="GO:0055085">
    <property type="term" value="P:transmembrane transport"/>
    <property type="evidence" value="ECO:0007669"/>
    <property type="project" value="InterPro"/>
</dbReference>
<dbReference type="Proteomes" id="UP000285780">
    <property type="component" value="Unassembled WGS sequence"/>
</dbReference>
<evidence type="ECO:0000259" key="10">
    <source>
        <dbReference type="PROSITE" id="PS52015"/>
    </source>
</evidence>
<keyword evidence="7" id="KW-0653">Protein transport</keyword>
<dbReference type="InterPro" id="IPR051045">
    <property type="entry name" value="TonB-dependent_transducer"/>
</dbReference>
<organism evidence="11 12">
    <name type="scientific">Tenacibaculum lutimaris</name>
    <dbReference type="NCBI Taxonomy" id="285258"/>
    <lineage>
        <taxon>Bacteria</taxon>
        <taxon>Pseudomonadati</taxon>
        <taxon>Bacteroidota</taxon>
        <taxon>Flavobacteriia</taxon>
        <taxon>Flavobacteriales</taxon>
        <taxon>Flavobacteriaceae</taxon>
        <taxon>Tenacibaculum</taxon>
    </lineage>
</organism>
<keyword evidence="5" id="KW-0997">Cell inner membrane</keyword>
<dbReference type="GO" id="GO:0098797">
    <property type="term" value="C:plasma membrane protein complex"/>
    <property type="evidence" value="ECO:0007669"/>
    <property type="project" value="TreeGrafter"/>
</dbReference>
<dbReference type="SUPFAM" id="SSF82185">
    <property type="entry name" value="Histone H3 K4-specific methyltransferase SET7/9 N-terminal domain"/>
    <property type="match status" value="1"/>
</dbReference>
<name>A0A420DZK4_9FLAO</name>
<keyword evidence="4" id="KW-1003">Cell membrane</keyword>
<dbReference type="GO" id="GO:0031992">
    <property type="term" value="F:energy transducer activity"/>
    <property type="evidence" value="ECO:0007669"/>
    <property type="project" value="TreeGrafter"/>
</dbReference>
<dbReference type="Pfam" id="PF03544">
    <property type="entry name" value="TonB_C"/>
    <property type="match status" value="1"/>
</dbReference>
<dbReference type="Gene3D" id="2.20.110.10">
    <property type="entry name" value="Histone H3 K4-specific methyltransferase SET7/9 N-terminal domain"/>
    <property type="match status" value="1"/>
</dbReference>
<dbReference type="NCBIfam" id="TIGR01352">
    <property type="entry name" value="tonB_Cterm"/>
    <property type="match status" value="1"/>
</dbReference>
<reference evidence="11 12" key="1">
    <citation type="submission" date="2018-09" db="EMBL/GenBank/DDBJ databases">
        <title>Genomic Encyclopedia of Archaeal and Bacterial Type Strains, Phase II (KMG-II): from individual species to whole genera.</title>
        <authorList>
            <person name="Goeker M."/>
        </authorList>
    </citation>
    <scope>NUCLEOTIDE SEQUENCE [LARGE SCALE GENOMIC DNA]</scope>
    <source>
        <strain evidence="11 12">DSM 16505</strain>
    </source>
</reference>
<comment type="caution">
    <text evidence="11">The sequence shown here is derived from an EMBL/GenBank/DDBJ whole genome shotgun (WGS) entry which is preliminary data.</text>
</comment>
<evidence type="ECO:0000256" key="7">
    <source>
        <dbReference type="ARBA" id="ARBA00022927"/>
    </source>
</evidence>
<comment type="subcellular location">
    <subcellularLocation>
        <location evidence="1">Cell inner membrane</location>
        <topology evidence="1">Single-pass membrane protein</topology>
        <orientation evidence="1">Periplasmic side</orientation>
    </subcellularLocation>
</comment>